<dbReference type="Gene3D" id="2.120.10.30">
    <property type="entry name" value="TolB, C-terminal domain"/>
    <property type="match status" value="1"/>
</dbReference>
<dbReference type="InterPro" id="IPR026870">
    <property type="entry name" value="Zinc_ribbon_dom"/>
</dbReference>
<sequence>MHLHLSIFSTNTHPISRKDYSPMLFCPHCQRQNPDDAGFCAFCGYTLTPLPEATERKTTASTPGKATVATGQSAISHAEAAEERIPNIGIVPLPTPTSTQTVPGAPGTTQINLPASAPGTPGTPGTFSAATGKVAQGSMGKTASGFLQTAAGKVIVGAIVAAVVVTAAVRAAPLLTKDTKGSQGASNVQQVHIKPTPRLTEKVPPTETSCPPTGQARPMVSAYLAQGKSDNLVYVDSSSGAPVLKRYDVKTQQTSTVITLPQSLVSHPQVSGNGQWVLFTSTPGNPLAGYDQQPKNVPTKVQMVRLDGQGLQTLYCSNPNNSLSNMVVSPDNSHIAFSEEHLNFDGQTLTDDAHLNILDTRHGSLYDAYPVHINGGGTFPAPLAWVDNTRLAVTIDDVQVASPVPPDGIYLMDMMQKRVYSSTDQLQKIPGADTPFDWSDAFSPDGKTLYTSQCPSGQYGIGGNGVSDIEAHPLTNGQSRTILSSGSQQSTPDMLITSIMAVTNTNIIFTTAPASPAGGPGGTNPNQKAGTWSVNLDGTGLKQLSPSQGSGFGQDKPASSWQAVSRDAQWYASMASQATTSTSSIQITSTQDGATPIKLATISNLNNGNPLVFLAGWTQM</sequence>
<comment type="caution">
    <text evidence="2">The sequence shown here is derived from an EMBL/GenBank/DDBJ whole genome shotgun (WGS) entry which is preliminary data.</text>
</comment>
<evidence type="ECO:0000313" key="3">
    <source>
        <dbReference type="Proteomes" id="UP000004508"/>
    </source>
</evidence>
<dbReference type="EMBL" id="ADVG01000003">
    <property type="protein sequence ID" value="EFH83768.1"/>
    <property type="molecule type" value="Genomic_DNA"/>
</dbReference>
<evidence type="ECO:0000259" key="1">
    <source>
        <dbReference type="Pfam" id="PF13240"/>
    </source>
</evidence>
<dbReference type="Pfam" id="PF13240">
    <property type="entry name" value="Zn_Ribbon_1"/>
    <property type="match status" value="1"/>
</dbReference>
<dbReference type="SUPFAM" id="SSF82171">
    <property type="entry name" value="DPP6 N-terminal domain-like"/>
    <property type="match status" value="1"/>
</dbReference>
<reference evidence="2 3" key="1">
    <citation type="journal article" date="2011" name="Stand. Genomic Sci.">
        <title>Non-contiguous finished genome sequence and contextual data of the filamentous soil bacterium Ktedonobacter racemifer type strain (SOSP1-21).</title>
        <authorList>
            <person name="Chang Y.J."/>
            <person name="Land M."/>
            <person name="Hauser L."/>
            <person name="Chertkov O."/>
            <person name="Del Rio T.G."/>
            <person name="Nolan M."/>
            <person name="Copeland A."/>
            <person name="Tice H."/>
            <person name="Cheng J.F."/>
            <person name="Lucas S."/>
            <person name="Han C."/>
            <person name="Goodwin L."/>
            <person name="Pitluck S."/>
            <person name="Ivanova N."/>
            <person name="Ovchinikova G."/>
            <person name="Pati A."/>
            <person name="Chen A."/>
            <person name="Palaniappan K."/>
            <person name="Mavromatis K."/>
            <person name="Liolios K."/>
            <person name="Brettin T."/>
            <person name="Fiebig A."/>
            <person name="Rohde M."/>
            <person name="Abt B."/>
            <person name="Goker M."/>
            <person name="Detter J.C."/>
            <person name="Woyke T."/>
            <person name="Bristow J."/>
            <person name="Eisen J.A."/>
            <person name="Markowitz V."/>
            <person name="Hugenholtz P."/>
            <person name="Kyrpides N.C."/>
            <person name="Klenk H.P."/>
            <person name="Lapidus A."/>
        </authorList>
    </citation>
    <scope>NUCLEOTIDE SEQUENCE [LARGE SCALE GENOMIC DNA]</scope>
    <source>
        <strain evidence="3">DSM 44963</strain>
    </source>
</reference>
<dbReference type="STRING" id="485913.Krac_4764"/>
<keyword evidence="3" id="KW-1185">Reference proteome</keyword>
<protein>
    <recommendedName>
        <fullName evidence="1">Zinc-ribbon domain-containing protein</fullName>
    </recommendedName>
</protein>
<dbReference type="Proteomes" id="UP000004508">
    <property type="component" value="Unassembled WGS sequence"/>
</dbReference>
<dbReference type="InterPro" id="IPR011042">
    <property type="entry name" value="6-blade_b-propeller_TolB-like"/>
</dbReference>
<gene>
    <name evidence="2" type="ORF">Krac_4764</name>
</gene>
<name>D6TTL7_KTERA</name>
<dbReference type="AlphaFoldDB" id="D6TTL7"/>
<evidence type="ECO:0000313" key="2">
    <source>
        <dbReference type="EMBL" id="EFH83768.1"/>
    </source>
</evidence>
<feature type="domain" description="Zinc-ribbon" evidence="1">
    <location>
        <begin position="25"/>
        <end position="47"/>
    </location>
</feature>
<accession>D6TTL7</accession>
<proteinExistence type="predicted"/>
<organism evidence="2 3">
    <name type="scientific">Ktedonobacter racemifer DSM 44963</name>
    <dbReference type="NCBI Taxonomy" id="485913"/>
    <lineage>
        <taxon>Bacteria</taxon>
        <taxon>Bacillati</taxon>
        <taxon>Chloroflexota</taxon>
        <taxon>Ktedonobacteria</taxon>
        <taxon>Ktedonobacterales</taxon>
        <taxon>Ktedonobacteraceae</taxon>
        <taxon>Ktedonobacter</taxon>
    </lineage>
</organism>
<dbReference type="InParanoid" id="D6TTL7"/>